<dbReference type="OrthoDB" id="26399at2759"/>
<keyword evidence="4 9" id="KW-0813">Transport</keyword>
<keyword evidence="7 9" id="KW-0694">RNA-binding</keyword>
<keyword evidence="6 9" id="KW-0820">tRNA-binding</keyword>
<gene>
    <name evidence="12" type="ORF">CTheo_8415</name>
</gene>
<evidence type="ECO:0000256" key="5">
    <source>
        <dbReference type="ARBA" id="ARBA00022490"/>
    </source>
</evidence>
<keyword evidence="13" id="KW-1185">Reference proteome</keyword>
<protein>
    <recommendedName>
        <fullName evidence="3 9">Exportin-T</fullName>
    </recommendedName>
    <alternativeName>
        <fullName evidence="9">Exportin(tRNA)</fullName>
    </alternativeName>
    <alternativeName>
        <fullName evidence="9">tRNA exportin</fullName>
    </alternativeName>
</protein>
<comment type="subcellular location">
    <subcellularLocation>
        <location evidence="1 9">Cytoplasm</location>
    </subcellularLocation>
    <subcellularLocation>
        <location evidence="9">Nucleus</location>
    </subcellularLocation>
    <text evidence="9">Shuttles between the nucleus and the cytoplasm.</text>
</comment>
<dbReference type="Proteomes" id="UP000383932">
    <property type="component" value="Unassembled WGS sequence"/>
</dbReference>
<evidence type="ECO:0000259" key="10">
    <source>
        <dbReference type="Pfam" id="PF08389"/>
    </source>
</evidence>
<dbReference type="GO" id="GO:0071528">
    <property type="term" value="P:tRNA re-export from nucleus"/>
    <property type="evidence" value="ECO:0007669"/>
    <property type="project" value="UniProtKB-UniRule"/>
</dbReference>
<dbReference type="InterPro" id="IPR016024">
    <property type="entry name" value="ARM-type_fold"/>
</dbReference>
<reference evidence="12 13" key="1">
    <citation type="journal article" date="2019" name="Fungal Biol. Biotechnol.">
        <title>Draft genome sequence of fastidious pathogen Ceratobasidium theobromae, which causes vascular-streak dieback in Theobroma cacao.</title>
        <authorList>
            <person name="Ali S.S."/>
            <person name="Asman A."/>
            <person name="Shao J."/>
            <person name="Firmansyah A.P."/>
            <person name="Susilo A.W."/>
            <person name="Rosmana A."/>
            <person name="McMahon P."/>
            <person name="Junaid M."/>
            <person name="Guest D."/>
            <person name="Kheng T.Y."/>
            <person name="Meinhardt L.W."/>
            <person name="Bailey B.A."/>
        </authorList>
    </citation>
    <scope>NUCLEOTIDE SEQUENCE [LARGE SCALE GENOMIC DNA]</scope>
    <source>
        <strain evidence="12 13">CT2</strain>
    </source>
</reference>
<evidence type="ECO:0000256" key="2">
    <source>
        <dbReference type="ARBA" id="ARBA00009466"/>
    </source>
</evidence>
<dbReference type="GO" id="GO:0005737">
    <property type="term" value="C:cytoplasm"/>
    <property type="evidence" value="ECO:0007669"/>
    <property type="project" value="UniProtKB-SubCell"/>
</dbReference>
<dbReference type="PANTHER" id="PTHR15952">
    <property type="entry name" value="EXPORTIN-T/LOS1"/>
    <property type="match status" value="1"/>
</dbReference>
<organism evidence="12 13">
    <name type="scientific">Ceratobasidium theobromae</name>
    <dbReference type="NCBI Taxonomy" id="1582974"/>
    <lineage>
        <taxon>Eukaryota</taxon>
        <taxon>Fungi</taxon>
        <taxon>Dikarya</taxon>
        <taxon>Basidiomycota</taxon>
        <taxon>Agaricomycotina</taxon>
        <taxon>Agaricomycetes</taxon>
        <taxon>Cantharellales</taxon>
        <taxon>Ceratobasidiaceae</taxon>
        <taxon>Ceratobasidium</taxon>
    </lineage>
</organism>
<dbReference type="Pfam" id="PF19282">
    <property type="entry name" value="Exportin-T"/>
    <property type="match status" value="1"/>
</dbReference>
<dbReference type="InterPro" id="IPR013598">
    <property type="entry name" value="Exportin-1/Importin-b-like"/>
</dbReference>
<accession>A0A5N5Q8Q8</accession>
<dbReference type="EMBL" id="SSOP01000552">
    <property type="protein sequence ID" value="KAB5588142.1"/>
    <property type="molecule type" value="Genomic_DNA"/>
</dbReference>
<evidence type="ECO:0000259" key="11">
    <source>
        <dbReference type="Pfam" id="PF19282"/>
    </source>
</evidence>
<evidence type="ECO:0000256" key="1">
    <source>
        <dbReference type="ARBA" id="ARBA00004496"/>
    </source>
</evidence>
<dbReference type="GO" id="GO:0031267">
    <property type="term" value="F:small GTPase binding"/>
    <property type="evidence" value="ECO:0007669"/>
    <property type="project" value="InterPro"/>
</dbReference>
<dbReference type="InterPro" id="IPR040017">
    <property type="entry name" value="XPOT"/>
</dbReference>
<evidence type="ECO:0000313" key="12">
    <source>
        <dbReference type="EMBL" id="KAB5588142.1"/>
    </source>
</evidence>
<evidence type="ECO:0000256" key="8">
    <source>
        <dbReference type="ARBA" id="ARBA00023242"/>
    </source>
</evidence>
<sequence length="1083" mass="120479">MSTDQNIISAIAIASDPSQPRPLQNEAVEFLNTVRTGAIDTWPVALQLFVCEDSAARAKQIAQVRLFALQVLDELLDNRQEELVAAGRAQETYATLQSTLGAYITEEYVTGSAEANAPFIRNKFSHTLALLFLCTYPDQWPTFFTSISPLLHTSPGSSTPTLNPHVTTFFLRLLLEISGEIHDQTIKSARTFVPSRHARDTNIRDAIRAKDAVGVNAEVIHILEEVTTMLEAIRAGGAPISDSLGQSQLVDLVELSVKAFASYVPWIDINLTVTPATINLLFKLLSDPAVPIRLATSGALLRIVQKGLKEPTDKMQLFRVLSLGQVLEMLEEKTRISSTKGDADKDDEVTYRESLGKLTSGLGLELIKLCDEQSGPPPPVLAGAEELLQQLLPTMLRFLADEYDDVSSSVFPMLSQIFVVYKRAKKNSPQTHLTAAKRNFLLQTLEILLRKMRWDPDEDPDDLDDDDRAAFETLRSDLRLFLDSISAIDEELVIDAIKTLAMNTLTRADDSIGWADAELSVYLVFLYGEFQKGERSKGRMAFVTPPEDVAKDKRKSTNWGQYPLTPHGEMLDALMRSKISAFPHNAVAIQYFETVGRYGDFFKVRKQYVESVLMTFIDARGIHHPKESVRRRVFYIFYKFIKDCKLEIPPEYATNIIDSMRDVLVVRAELPEPESSDQDLLSEALSSAGFFDSQLYLFESVGTLVSLLAKEPEKQATVLQSVTNPLLASLQQSIQTPINGLQDTLPILQAHHVIRALGSVAKGFPEAPQTTPVPPPAWILVLKQVAEAILVSLEAMNQHRAIRDASRFAFARIIASTGSNITQYIPILMNHLISQSQPVELVDFLSFLSFTVHKLQNEVFGVLDELISPLSTHIFEMLARPVEGTDDRLQHNDTKKAYLDFVTHIMIDRMHAVFISERNKEQLPNIVQSISTIAEDMSDPASSRLALSFLSRTAVAFAQAPDAPGAQPTPNATSTPVQFNAVPGYQNFIYERLVPLAFSIPASPSFNIKDGQSLSATMEIGVLLRQIYQARGQEAIKYLAEVYLPSKNWPPALAAEFVTKLTELDAKQFRKYFADFVRSSASS</sequence>
<comment type="caution">
    <text evidence="12">The sequence shown here is derived from an EMBL/GenBank/DDBJ whole genome shotgun (WGS) entry which is preliminary data.</text>
</comment>
<dbReference type="InterPro" id="IPR045546">
    <property type="entry name" value="Exportin-T_C"/>
</dbReference>
<feature type="domain" description="Exportin-1/Importin-beta-like" evidence="10">
    <location>
        <begin position="118"/>
        <end position="290"/>
    </location>
</feature>
<dbReference type="Gene3D" id="1.25.10.10">
    <property type="entry name" value="Leucine-rich Repeat Variant"/>
    <property type="match status" value="1"/>
</dbReference>
<dbReference type="AlphaFoldDB" id="A0A5N5Q8Q8"/>
<comment type="function">
    <text evidence="9">tRNA nucleus export receptor which facilitates tRNA translocation across the nuclear pore complex.</text>
</comment>
<dbReference type="Pfam" id="PF08389">
    <property type="entry name" value="Xpo1"/>
    <property type="match status" value="1"/>
</dbReference>
<dbReference type="GO" id="GO:0005643">
    <property type="term" value="C:nuclear pore"/>
    <property type="evidence" value="ECO:0007669"/>
    <property type="project" value="TreeGrafter"/>
</dbReference>
<evidence type="ECO:0000256" key="4">
    <source>
        <dbReference type="ARBA" id="ARBA00022448"/>
    </source>
</evidence>
<keyword evidence="8 9" id="KW-0539">Nucleus</keyword>
<evidence type="ECO:0000313" key="13">
    <source>
        <dbReference type="Proteomes" id="UP000383932"/>
    </source>
</evidence>
<evidence type="ECO:0000256" key="9">
    <source>
        <dbReference type="RuleBase" id="RU366037"/>
    </source>
</evidence>
<evidence type="ECO:0000256" key="3">
    <source>
        <dbReference type="ARBA" id="ARBA00018928"/>
    </source>
</evidence>
<feature type="domain" description="Exportin-T C-terminal" evidence="11">
    <location>
        <begin position="383"/>
        <end position="1079"/>
    </location>
</feature>
<dbReference type="GO" id="GO:0016363">
    <property type="term" value="C:nuclear matrix"/>
    <property type="evidence" value="ECO:0007669"/>
    <property type="project" value="TreeGrafter"/>
</dbReference>
<proteinExistence type="inferred from homology"/>
<name>A0A5N5Q8Q8_9AGAM</name>
<dbReference type="PANTHER" id="PTHR15952:SF11">
    <property type="entry name" value="EXPORTIN-T"/>
    <property type="match status" value="1"/>
</dbReference>
<evidence type="ECO:0000256" key="7">
    <source>
        <dbReference type="ARBA" id="ARBA00022884"/>
    </source>
</evidence>
<dbReference type="InterPro" id="IPR011989">
    <property type="entry name" value="ARM-like"/>
</dbReference>
<comment type="similarity">
    <text evidence="2 9">Belongs to the exportin family.</text>
</comment>
<keyword evidence="5 9" id="KW-0963">Cytoplasm</keyword>
<dbReference type="GO" id="GO:0000049">
    <property type="term" value="F:tRNA binding"/>
    <property type="evidence" value="ECO:0007669"/>
    <property type="project" value="UniProtKB-UniRule"/>
</dbReference>
<dbReference type="SUPFAM" id="SSF48371">
    <property type="entry name" value="ARM repeat"/>
    <property type="match status" value="1"/>
</dbReference>
<evidence type="ECO:0000256" key="6">
    <source>
        <dbReference type="ARBA" id="ARBA00022555"/>
    </source>
</evidence>